<feature type="transmembrane region" description="Helical" evidence="5">
    <location>
        <begin position="346"/>
        <end position="367"/>
    </location>
</feature>
<proteinExistence type="predicted"/>
<evidence type="ECO:0000313" key="7">
    <source>
        <dbReference type="Proteomes" id="UP001597440"/>
    </source>
</evidence>
<dbReference type="Proteomes" id="UP001597440">
    <property type="component" value="Unassembled WGS sequence"/>
</dbReference>
<dbReference type="PANTHER" id="PTHR11785">
    <property type="entry name" value="AMINO ACID TRANSPORTER"/>
    <property type="match status" value="1"/>
</dbReference>
<name>A0ABW5L6T7_9SPHI</name>
<dbReference type="PIRSF" id="PIRSF006060">
    <property type="entry name" value="AA_transporter"/>
    <property type="match status" value="1"/>
</dbReference>
<reference evidence="7" key="1">
    <citation type="journal article" date="2019" name="Int. J. Syst. Evol. Microbiol.">
        <title>The Global Catalogue of Microorganisms (GCM) 10K type strain sequencing project: providing services to taxonomists for standard genome sequencing and annotation.</title>
        <authorList>
            <consortium name="The Broad Institute Genomics Platform"/>
            <consortium name="The Broad Institute Genome Sequencing Center for Infectious Disease"/>
            <person name="Wu L."/>
            <person name="Ma J."/>
        </authorList>
    </citation>
    <scope>NUCLEOTIDE SEQUENCE [LARGE SCALE GENOMIC DNA]</scope>
    <source>
        <strain evidence="7">KCTC 52298</strain>
    </source>
</reference>
<feature type="transmembrane region" description="Helical" evidence="5">
    <location>
        <begin position="91"/>
        <end position="117"/>
    </location>
</feature>
<dbReference type="Gene3D" id="1.20.1740.10">
    <property type="entry name" value="Amino acid/polyamine transporter I"/>
    <property type="match status" value="1"/>
</dbReference>
<keyword evidence="3 5" id="KW-1133">Transmembrane helix</keyword>
<feature type="transmembrane region" description="Helical" evidence="5">
    <location>
        <begin position="155"/>
        <end position="175"/>
    </location>
</feature>
<evidence type="ECO:0000256" key="3">
    <source>
        <dbReference type="ARBA" id="ARBA00022989"/>
    </source>
</evidence>
<evidence type="ECO:0000256" key="5">
    <source>
        <dbReference type="SAM" id="Phobius"/>
    </source>
</evidence>
<dbReference type="InterPro" id="IPR002293">
    <property type="entry name" value="AA/rel_permease1"/>
</dbReference>
<comment type="subcellular location">
    <subcellularLocation>
        <location evidence="1">Membrane</location>
        <topology evidence="1">Multi-pass membrane protein</topology>
    </subcellularLocation>
</comment>
<dbReference type="PANTHER" id="PTHR11785:SF512">
    <property type="entry name" value="SOBREMESA, ISOFORM B"/>
    <property type="match status" value="1"/>
</dbReference>
<evidence type="ECO:0000256" key="1">
    <source>
        <dbReference type="ARBA" id="ARBA00004141"/>
    </source>
</evidence>
<evidence type="ECO:0000313" key="6">
    <source>
        <dbReference type="EMBL" id="MFD2556263.1"/>
    </source>
</evidence>
<feature type="transmembrane region" description="Helical" evidence="5">
    <location>
        <begin position="190"/>
        <end position="209"/>
    </location>
</feature>
<dbReference type="EMBL" id="JBHULD010000018">
    <property type="protein sequence ID" value="MFD2556263.1"/>
    <property type="molecule type" value="Genomic_DNA"/>
</dbReference>
<evidence type="ECO:0000256" key="2">
    <source>
        <dbReference type="ARBA" id="ARBA00022692"/>
    </source>
</evidence>
<feature type="transmembrane region" description="Helical" evidence="5">
    <location>
        <begin position="46"/>
        <end position="70"/>
    </location>
</feature>
<comment type="caution">
    <text evidence="6">The sequence shown here is derived from an EMBL/GenBank/DDBJ whole genome shotgun (WGS) entry which is preliminary data.</text>
</comment>
<feature type="transmembrane region" description="Helical" evidence="5">
    <location>
        <begin position="379"/>
        <end position="401"/>
    </location>
</feature>
<organism evidence="6 7">
    <name type="scientific">Sphingobacterium tabacisoli</name>
    <dbReference type="NCBI Taxonomy" id="2044855"/>
    <lineage>
        <taxon>Bacteria</taxon>
        <taxon>Pseudomonadati</taxon>
        <taxon>Bacteroidota</taxon>
        <taxon>Sphingobacteriia</taxon>
        <taxon>Sphingobacteriales</taxon>
        <taxon>Sphingobacteriaceae</taxon>
        <taxon>Sphingobacterium</taxon>
    </lineage>
</organism>
<feature type="transmembrane region" description="Helical" evidence="5">
    <location>
        <begin position="277"/>
        <end position="302"/>
    </location>
</feature>
<sequence length="405" mass="43926">MKLFIKGRSGKKLGVSAGIALTVSNMVGTGAFTSLGYQLYDGSSVWSVALLWILGGGTAFCGAVAYYNLILRYPGSGGETHFVTQMYGRSWGHAVALLSIVFGFMAPIALSAIAFASYMRTLIPWDLKILASLAIVLVSLVHLLSLTVRGVFQTGLAVVKIGMILLFIIGGLLHIGDPNTLNWTMQSEQLSPIFTAPFLGALMFVHYAYSGWNTSVYVFDQLENKRTVYFSLFLSVVLVTVLYVLLNLVFMCSVDVDLLRGVTEVGQVVGNAVFGPVYGGVVVSIIGLLLIGNVSAMIWAGAQVSLRYKELLWSGDTSERKNSLHLLIIAVGSILFVLKYDFEALLLITSCILSLVSVAVVLGLFWIPLIQRKPNNLTLSTKICVICYAVMMLSSSIYVLLISKE</sequence>
<keyword evidence="4 5" id="KW-0472">Membrane</keyword>
<feature type="transmembrane region" description="Helical" evidence="5">
    <location>
        <begin position="229"/>
        <end position="250"/>
    </location>
</feature>
<keyword evidence="7" id="KW-1185">Reference proteome</keyword>
<dbReference type="Pfam" id="PF13520">
    <property type="entry name" value="AA_permease_2"/>
    <property type="match status" value="1"/>
</dbReference>
<accession>A0ABW5L6T7</accession>
<dbReference type="InterPro" id="IPR050598">
    <property type="entry name" value="AminoAcid_Transporter"/>
</dbReference>
<keyword evidence="2 5" id="KW-0812">Transmembrane</keyword>
<evidence type="ECO:0000256" key="4">
    <source>
        <dbReference type="ARBA" id="ARBA00023136"/>
    </source>
</evidence>
<protein>
    <submittedName>
        <fullName evidence="6">APC family permease</fullName>
    </submittedName>
</protein>
<feature type="transmembrane region" description="Helical" evidence="5">
    <location>
        <begin position="129"/>
        <end position="148"/>
    </location>
</feature>
<dbReference type="RefSeq" id="WP_210352669.1">
    <property type="nucleotide sequence ID" value="NZ_JAEQMU010000001.1"/>
</dbReference>
<gene>
    <name evidence="6" type="ORF">ACFSQW_17850</name>
</gene>
<feature type="transmembrane region" description="Helical" evidence="5">
    <location>
        <begin position="323"/>
        <end position="340"/>
    </location>
</feature>